<proteinExistence type="predicted"/>
<keyword evidence="3" id="KW-1185">Reference proteome</keyword>
<protein>
    <recommendedName>
        <fullName evidence="4">SH3 domain-containing protein</fullName>
    </recommendedName>
</protein>
<keyword evidence="1" id="KW-0732">Signal</keyword>
<dbReference type="RefSeq" id="WP_381744015.1">
    <property type="nucleotide sequence ID" value="NZ_JBHSDP010000029.1"/>
</dbReference>
<evidence type="ECO:0000313" key="2">
    <source>
        <dbReference type="EMBL" id="MFC4332556.1"/>
    </source>
</evidence>
<accession>A0ABV8TPR3</accession>
<comment type="caution">
    <text evidence="2">The sequence shown here is derived from an EMBL/GenBank/DDBJ whole genome shotgun (WGS) entry which is preliminary data.</text>
</comment>
<evidence type="ECO:0000256" key="1">
    <source>
        <dbReference type="SAM" id="SignalP"/>
    </source>
</evidence>
<reference evidence="3" key="1">
    <citation type="journal article" date="2019" name="Int. J. Syst. Evol. Microbiol.">
        <title>The Global Catalogue of Microorganisms (GCM) 10K type strain sequencing project: providing services to taxonomists for standard genome sequencing and annotation.</title>
        <authorList>
            <consortium name="The Broad Institute Genomics Platform"/>
            <consortium name="The Broad Institute Genome Sequencing Center for Infectious Disease"/>
            <person name="Wu L."/>
            <person name="Ma J."/>
        </authorList>
    </citation>
    <scope>NUCLEOTIDE SEQUENCE [LARGE SCALE GENOMIC DNA]</scope>
    <source>
        <strain evidence="3">PCU 347</strain>
    </source>
</reference>
<organism evidence="2 3">
    <name type="scientific">Streptomyces andamanensis</name>
    <dbReference type="NCBI Taxonomy" id="1565035"/>
    <lineage>
        <taxon>Bacteria</taxon>
        <taxon>Bacillati</taxon>
        <taxon>Actinomycetota</taxon>
        <taxon>Actinomycetes</taxon>
        <taxon>Kitasatosporales</taxon>
        <taxon>Streptomycetaceae</taxon>
        <taxon>Streptomyces</taxon>
    </lineage>
</organism>
<sequence length="148" mass="15309">MRNRFAFVCAAVTGAVLLTGGTTASAQTASPPARAASTVSLSAADGAPDWTPSNAPAGAQACGVRPTTNGYGGATVTTSIYLRTGPSSACDDIRPKLLVGQRLGGWCYYKNSAQNLWYYVSTGGGSPYGWIYGGNITEEETIKTRCNV</sequence>
<gene>
    <name evidence="2" type="ORF">ACFPC0_33285</name>
</gene>
<dbReference type="EMBL" id="JBHSDP010000029">
    <property type="protein sequence ID" value="MFC4332556.1"/>
    <property type="molecule type" value="Genomic_DNA"/>
</dbReference>
<dbReference type="Proteomes" id="UP001595824">
    <property type="component" value="Unassembled WGS sequence"/>
</dbReference>
<evidence type="ECO:0008006" key="4">
    <source>
        <dbReference type="Google" id="ProtNLM"/>
    </source>
</evidence>
<feature type="signal peptide" evidence="1">
    <location>
        <begin position="1"/>
        <end position="26"/>
    </location>
</feature>
<evidence type="ECO:0000313" key="3">
    <source>
        <dbReference type="Proteomes" id="UP001595824"/>
    </source>
</evidence>
<name>A0ABV8TPR3_9ACTN</name>
<feature type="chain" id="PRO_5046398929" description="SH3 domain-containing protein" evidence="1">
    <location>
        <begin position="27"/>
        <end position="148"/>
    </location>
</feature>